<sequence length="60" mass="6751">MFVALATPKTLTQSTDVVAWRSPRRRFSLSLSMWRRQQDTGHIGGDGGGLTRHEKQHMGV</sequence>
<dbReference type="Proteomes" id="UP000435112">
    <property type="component" value="Unassembled WGS sequence"/>
</dbReference>
<name>A0A6A3HA81_9STRA</name>
<feature type="compositionally biased region" description="Basic and acidic residues" evidence="1">
    <location>
        <begin position="51"/>
        <end position="60"/>
    </location>
</feature>
<proteinExistence type="predicted"/>
<protein>
    <submittedName>
        <fullName evidence="2">Uncharacterized protein</fullName>
    </submittedName>
</protein>
<evidence type="ECO:0000256" key="1">
    <source>
        <dbReference type="SAM" id="MobiDB-lite"/>
    </source>
</evidence>
<gene>
    <name evidence="2" type="ORF">PR002_g28557</name>
</gene>
<feature type="region of interest" description="Disordered" evidence="1">
    <location>
        <begin position="38"/>
        <end position="60"/>
    </location>
</feature>
<reference evidence="2 3" key="1">
    <citation type="submission" date="2018-09" db="EMBL/GenBank/DDBJ databases">
        <title>Genomic investigation of the strawberry pathogen Phytophthora fragariae indicates pathogenicity is determined by transcriptional variation in three key races.</title>
        <authorList>
            <person name="Adams T.M."/>
            <person name="Armitage A.D."/>
            <person name="Sobczyk M.K."/>
            <person name="Bates H.J."/>
            <person name="Dunwell J.M."/>
            <person name="Nellist C.F."/>
            <person name="Harrison R.J."/>
        </authorList>
    </citation>
    <scope>NUCLEOTIDE SEQUENCE [LARGE SCALE GENOMIC DNA]</scope>
    <source>
        <strain evidence="2 3">SCRP324</strain>
    </source>
</reference>
<evidence type="ECO:0000313" key="3">
    <source>
        <dbReference type="Proteomes" id="UP000435112"/>
    </source>
</evidence>
<comment type="caution">
    <text evidence="2">The sequence shown here is derived from an EMBL/GenBank/DDBJ whole genome shotgun (WGS) entry which is preliminary data.</text>
</comment>
<dbReference type="AlphaFoldDB" id="A0A6A3HA81"/>
<organism evidence="2 3">
    <name type="scientific">Phytophthora rubi</name>
    <dbReference type="NCBI Taxonomy" id="129364"/>
    <lineage>
        <taxon>Eukaryota</taxon>
        <taxon>Sar</taxon>
        <taxon>Stramenopiles</taxon>
        <taxon>Oomycota</taxon>
        <taxon>Peronosporomycetes</taxon>
        <taxon>Peronosporales</taxon>
        <taxon>Peronosporaceae</taxon>
        <taxon>Phytophthora</taxon>
    </lineage>
</organism>
<accession>A0A6A3HA81</accession>
<dbReference type="EMBL" id="QXFU01005062">
    <property type="protein sequence ID" value="KAE8965843.1"/>
    <property type="molecule type" value="Genomic_DNA"/>
</dbReference>
<evidence type="ECO:0000313" key="2">
    <source>
        <dbReference type="EMBL" id="KAE8965843.1"/>
    </source>
</evidence>